<dbReference type="GO" id="GO:0000307">
    <property type="term" value="C:cyclin-dependent protein kinase holoenzyme complex"/>
    <property type="evidence" value="ECO:0007669"/>
    <property type="project" value="TreeGrafter"/>
</dbReference>
<dbReference type="PANTHER" id="PTHR15615:SF10">
    <property type="entry name" value="PHO85 CYCLIN-2-RELATED"/>
    <property type="match status" value="1"/>
</dbReference>
<protein>
    <recommendedName>
        <fullName evidence="2">Cyclin N-terminal domain-containing protein</fullName>
    </recommendedName>
</protein>
<feature type="non-terminal residue" evidence="3">
    <location>
        <position position="180"/>
    </location>
</feature>
<evidence type="ECO:0000256" key="1">
    <source>
        <dbReference type="SAM" id="MobiDB-lite"/>
    </source>
</evidence>
<feature type="non-terminal residue" evidence="3">
    <location>
        <position position="1"/>
    </location>
</feature>
<evidence type="ECO:0000313" key="4">
    <source>
        <dbReference type="Proteomes" id="UP000008063"/>
    </source>
</evidence>
<feature type="region of interest" description="Disordered" evidence="1">
    <location>
        <begin position="130"/>
        <end position="156"/>
    </location>
</feature>
<feature type="domain" description="Cyclin N-terminal" evidence="2">
    <location>
        <begin position="3"/>
        <end position="97"/>
    </location>
</feature>
<dbReference type="AlphaFoldDB" id="F8PPT6"/>
<dbReference type="OMA" id="MEMIDYI"/>
<dbReference type="InterPro" id="IPR013922">
    <property type="entry name" value="Cyclin_PHO80-like"/>
</dbReference>
<dbReference type="SUPFAM" id="SSF47954">
    <property type="entry name" value="Cyclin-like"/>
    <property type="match status" value="1"/>
</dbReference>
<dbReference type="InParanoid" id="F8PPT6"/>
<dbReference type="HOGENOM" id="CLU_018149_1_1_1"/>
<evidence type="ECO:0000313" key="3">
    <source>
        <dbReference type="EMBL" id="EGO01453.1"/>
    </source>
</evidence>
<dbReference type="GO" id="GO:0016538">
    <property type="term" value="F:cyclin-dependent protein serine/threonine kinase regulator activity"/>
    <property type="evidence" value="ECO:0007669"/>
    <property type="project" value="TreeGrafter"/>
</dbReference>
<reference evidence="4" key="1">
    <citation type="journal article" date="2011" name="Science">
        <title>The plant cell wall-decomposing machinery underlies the functional diversity of forest fungi.</title>
        <authorList>
            <person name="Eastwood D.C."/>
            <person name="Floudas D."/>
            <person name="Binder M."/>
            <person name="Majcherczyk A."/>
            <person name="Schneider P."/>
            <person name="Aerts A."/>
            <person name="Asiegbu F.O."/>
            <person name="Baker S.E."/>
            <person name="Barry K."/>
            <person name="Bendiksby M."/>
            <person name="Blumentritt M."/>
            <person name="Coutinho P.M."/>
            <person name="Cullen D."/>
            <person name="de Vries R.P."/>
            <person name="Gathman A."/>
            <person name="Goodell B."/>
            <person name="Henrissat B."/>
            <person name="Ihrmark K."/>
            <person name="Kauserud H."/>
            <person name="Kohler A."/>
            <person name="LaButti K."/>
            <person name="Lapidus A."/>
            <person name="Lavin J.L."/>
            <person name="Lee Y.-H."/>
            <person name="Lindquist E."/>
            <person name="Lilly W."/>
            <person name="Lucas S."/>
            <person name="Morin E."/>
            <person name="Murat C."/>
            <person name="Oguiza J.A."/>
            <person name="Park J."/>
            <person name="Pisabarro A.G."/>
            <person name="Riley R."/>
            <person name="Rosling A."/>
            <person name="Salamov A."/>
            <person name="Schmidt O."/>
            <person name="Schmutz J."/>
            <person name="Skrede I."/>
            <person name="Stenlid J."/>
            <person name="Wiebenga A."/>
            <person name="Xie X."/>
            <person name="Kuees U."/>
            <person name="Hibbett D.S."/>
            <person name="Hoffmeister D."/>
            <person name="Hoegberg N."/>
            <person name="Martin F."/>
            <person name="Grigoriev I.V."/>
            <person name="Watkinson S.C."/>
        </authorList>
    </citation>
    <scope>NUCLEOTIDE SEQUENCE [LARGE SCALE GENOMIC DNA]</scope>
    <source>
        <strain evidence="4">strain S7.3</strain>
    </source>
</reference>
<proteinExistence type="predicted"/>
<dbReference type="Pfam" id="PF00134">
    <property type="entry name" value="Cyclin_N"/>
    <property type="match status" value="1"/>
</dbReference>
<dbReference type="InterPro" id="IPR036915">
    <property type="entry name" value="Cyclin-like_sf"/>
</dbReference>
<dbReference type="InterPro" id="IPR006671">
    <property type="entry name" value="Cyclin_N"/>
</dbReference>
<sequence length="180" mass="20075">LDEFIIHLIHKSNVQAPTLLTTLIYLHRLRSKLPPMAKGMPCTRHRVFLATLIVAAKYLNDSSPKNKHWAAYGALFDLAEINLMEKQLLFLLDYDLRFDEAEACIHLASFMPFHCTPTTQQQETRSAAVERVSKAGKARAQAQHPPTPPYDSAQQPAAVSSSLVSTVRGIAKRLSSNRLA</sequence>
<dbReference type="GO" id="GO:0005634">
    <property type="term" value="C:nucleus"/>
    <property type="evidence" value="ECO:0007669"/>
    <property type="project" value="TreeGrafter"/>
</dbReference>
<gene>
    <name evidence="3" type="ORF">SERLA73DRAFT_25502</name>
</gene>
<dbReference type="EMBL" id="GL945477">
    <property type="protein sequence ID" value="EGO01453.1"/>
    <property type="molecule type" value="Genomic_DNA"/>
</dbReference>
<dbReference type="Proteomes" id="UP000008063">
    <property type="component" value="Unassembled WGS sequence"/>
</dbReference>
<dbReference type="STRING" id="936435.F8PPT6"/>
<accession>F8PPT6</accession>
<dbReference type="CDD" id="cd20557">
    <property type="entry name" value="CYCLIN_ScPCL1-like"/>
    <property type="match status" value="1"/>
</dbReference>
<organism evidence="4">
    <name type="scientific">Serpula lacrymans var. lacrymans (strain S7.3)</name>
    <name type="common">Dry rot fungus</name>
    <dbReference type="NCBI Taxonomy" id="936435"/>
    <lineage>
        <taxon>Eukaryota</taxon>
        <taxon>Fungi</taxon>
        <taxon>Dikarya</taxon>
        <taxon>Basidiomycota</taxon>
        <taxon>Agaricomycotina</taxon>
        <taxon>Agaricomycetes</taxon>
        <taxon>Agaricomycetidae</taxon>
        <taxon>Boletales</taxon>
        <taxon>Coniophorineae</taxon>
        <taxon>Serpulaceae</taxon>
        <taxon>Serpula</taxon>
    </lineage>
</organism>
<dbReference type="Gene3D" id="1.10.472.10">
    <property type="entry name" value="Cyclin-like"/>
    <property type="match status" value="1"/>
</dbReference>
<dbReference type="OrthoDB" id="10250320at2759"/>
<dbReference type="GO" id="GO:0019901">
    <property type="term" value="F:protein kinase binding"/>
    <property type="evidence" value="ECO:0007669"/>
    <property type="project" value="InterPro"/>
</dbReference>
<dbReference type="PANTHER" id="PTHR15615">
    <property type="match status" value="1"/>
</dbReference>
<keyword evidence="4" id="KW-1185">Reference proteome</keyword>
<name>F8PPT6_SERL3</name>
<evidence type="ECO:0000259" key="2">
    <source>
        <dbReference type="Pfam" id="PF00134"/>
    </source>
</evidence>